<dbReference type="Pfam" id="PF13346">
    <property type="entry name" value="ABC2_membrane_5"/>
    <property type="match status" value="1"/>
</dbReference>
<dbReference type="Proteomes" id="UP000177273">
    <property type="component" value="Unassembled WGS sequence"/>
</dbReference>
<feature type="transmembrane region" description="Helical" evidence="1">
    <location>
        <begin position="89"/>
        <end position="109"/>
    </location>
</feature>
<dbReference type="RefSeq" id="WP_070788734.1">
    <property type="nucleotide sequence ID" value="NZ_MKIQ01000031.1"/>
</dbReference>
<feature type="transmembrane region" description="Helical" evidence="1">
    <location>
        <begin position="153"/>
        <end position="177"/>
    </location>
</feature>
<organism evidence="2 3">
    <name type="scientific">Floricoccus penangensis</name>
    <dbReference type="NCBI Taxonomy" id="1859475"/>
    <lineage>
        <taxon>Bacteria</taxon>
        <taxon>Bacillati</taxon>
        <taxon>Bacillota</taxon>
        <taxon>Bacilli</taxon>
        <taxon>Lactobacillales</taxon>
        <taxon>Streptococcaceae</taxon>
        <taxon>Floricoccus</taxon>
    </lineage>
</organism>
<dbReference type="OrthoDB" id="9839062at2"/>
<keyword evidence="1" id="KW-0472">Membrane</keyword>
<keyword evidence="1" id="KW-0812">Transmembrane</keyword>
<feature type="transmembrane region" description="Helical" evidence="1">
    <location>
        <begin position="189"/>
        <end position="212"/>
    </location>
</feature>
<proteinExistence type="predicted"/>
<gene>
    <name evidence="2" type="ORF">BG262_07160</name>
</gene>
<evidence type="ECO:0008006" key="4">
    <source>
        <dbReference type="Google" id="ProtNLM"/>
    </source>
</evidence>
<feature type="transmembrane region" description="Helical" evidence="1">
    <location>
        <begin position="121"/>
        <end position="147"/>
    </location>
</feature>
<reference evidence="3" key="1">
    <citation type="submission" date="2016-09" db="EMBL/GenBank/DDBJ databases">
        <title>Draft genome sequence of a novel species of the family Streptococcaceae isolated from flowers.</title>
        <authorList>
            <person name="Chuah L.-O."/>
            <person name="Yap K.-P."/>
            <person name="Thong K.L."/>
            <person name="Liong M.T."/>
            <person name="Ahmad R."/>
            <person name="Rusul G."/>
        </authorList>
    </citation>
    <scope>NUCLEOTIDE SEQUENCE [LARGE SCALE GENOMIC DNA]</scope>
    <source>
        <strain evidence="3">HibF3</strain>
    </source>
</reference>
<protein>
    <recommendedName>
        <fullName evidence="4">ABC-2 transporter permease</fullName>
    </recommendedName>
</protein>
<dbReference type="InterPro" id="IPR025699">
    <property type="entry name" value="ABC2_memb-like"/>
</dbReference>
<dbReference type="AlphaFoldDB" id="A0A9Q5JFA4"/>
<dbReference type="EMBL" id="MKIQ01000031">
    <property type="protein sequence ID" value="OFI45770.1"/>
    <property type="molecule type" value="Genomic_DNA"/>
</dbReference>
<evidence type="ECO:0000313" key="2">
    <source>
        <dbReference type="EMBL" id="OFI45770.1"/>
    </source>
</evidence>
<name>A0A9Q5JFA4_9LACT</name>
<keyword evidence="3" id="KW-1185">Reference proteome</keyword>
<accession>A0A9Q5JFA4</accession>
<sequence>MKGVIAKDLYEYFGNKKNLIFSSLYFIFIILGVFVNNIVIFSMIIFFYGPMIFSPNILVTTSSCDTNSGFPKMQITMPLITNNIVNGKYLLGSLSYIFSIVVSSTTVLLNSRITGMVKSEYIIYFILIIIMFSFLSMGINYPVYILFGTKSVITYILIGGTIVGNWILSAIFFNPNIIKKLTISNIKEILFIAVIVSLIISLVGYFITQYFYNKKDFE</sequence>
<evidence type="ECO:0000313" key="3">
    <source>
        <dbReference type="Proteomes" id="UP000177273"/>
    </source>
</evidence>
<evidence type="ECO:0000256" key="1">
    <source>
        <dbReference type="SAM" id="Phobius"/>
    </source>
</evidence>
<keyword evidence="1" id="KW-1133">Transmembrane helix</keyword>
<comment type="caution">
    <text evidence="2">The sequence shown here is derived from an EMBL/GenBank/DDBJ whole genome shotgun (WGS) entry which is preliminary data.</text>
</comment>
<feature type="transmembrane region" description="Helical" evidence="1">
    <location>
        <begin position="24"/>
        <end position="48"/>
    </location>
</feature>